<evidence type="ECO:0000256" key="1">
    <source>
        <dbReference type="SAM" id="Phobius"/>
    </source>
</evidence>
<gene>
    <name evidence="2" type="ORF">ACERZ8_03050</name>
</gene>
<keyword evidence="1" id="KW-0472">Membrane</keyword>
<keyword evidence="3" id="KW-1185">Reference proteome</keyword>
<accession>A0ABW8UP54</accession>
<organism evidence="2 3">
    <name type="scientific">Tateyamaria armeniaca</name>
    <dbReference type="NCBI Taxonomy" id="2518930"/>
    <lineage>
        <taxon>Bacteria</taxon>
        <taxon>Pseudomonadati</taxon>
        <taxon>Pseudomonadota</taxon>
        <taxon>Alphaproteobacteria</taxon>
        <taxon>Rhodobacterales</taxon>
        <taxon>Roseobacteraceae</taxon>
        <taxon>Tateyamaria</taxon>
    </lineage>
</organism>
<evidence type="ECO:0000313" key="2">
    <source>
        <dbReference type="EMBL" id="MFL4468895.1"/>
    </source>
</evidence>
<reference evidence="2 3" key="1">
    <citation type="submission" date="2024-08" db="EMBL/GenBank/DDBJ databases">
        <title>Tateyamaria sp. nov., isolated from marine algae.</title>
        <authorList>
            <person name="Choi B.J."/>
            <person name="Kim J.M."/>
            <person name="Lee J.K."/>
            <person name="Choi D.G."/>
            <person name="Bayburt H."/>
            <person name="Baek J.H."/>
            <person name="Han D.M."/>
            <person name="Jeon C.O."/>
        </authorList>
    </citation>
    <scope>NUCLEOTIDE SEQUENCE [LARGE SCALE GENOMIC DNA]</scope>
    <source>
        <strain evidence="2 3">KMU-156</strain>
    </source>
</reference>
<keyword evidence="1" id="KW-0812">Transmembrane</keyword>
<dbReference type="RefSeq" id="WP_407590641.1">
    <property type="nucleotide sequence ID" value="NZ_JBHDIY010000002.1"/>
</dbReference>
<keyword evidence="1" id="KW-1133">Transmembrane helix</keyword>
<dbReference type="EMBL" id="JBHDIY010000002">
    <property type="protein sequence ID" value="MFL4468895.1"/>
    <property type="molecule type" value="Genomic_DNA"/>
</dbReference>
<name>A0ABW8UP54_9RHOB</name>
<comment type="caution">
    <text evidence="2">The sequence shown here is derived from an EMBL/GenBank/DDBJ whole genome shotgun (WGS) entry which is preliminary data.</text>
</comment>
<evidence type="ECO:0000313" key="3">
    <source>
        <dbReference type="Proteomes" id="UP001627408"/>
    </source>
</evidence>
<feature type="transmembrane region" description="Helical" evidence="1">
    <location>
        <begin position="21"/>
        <end position="46"/>
    </location>
</feature>
<sequence length="47" mass="4704">MKQSPSKPVAGITAPAVRPTLLAAALVAGAIAVPAGALIQLVYVLFF</sequence>
<proteinExistence type="predicted"/>
<dbReference type="Proteomes" id="UP001627408">
    <property type="component" value="Unassembled WGS sequence"/>
</dbReference>
<protein>
    <submittedName>
        <fullName evidence="2">Uncharacterized protein</fullName>
    </submittedName>
</protein>